<proteinExistence type="predicted"/>
<dbReference type="InterPro" id="IPR013083">
    <property type="entry name" value="Znf_RING/FYVE/PHD"/>
</dbReference>
<feature type="region of interest" description="Disordered" evidence="7">
    <location>
        <begin position="630"/>
        <end position="702"/>
    </location>
</feature>
<feature type="region of interest" description="Disordered" evidence="7">
    <location>
        <begin position="275"/>
        <end position="297"/>
    </location>
</feature>
<feature type="compositionally biased region" description="Low complexity" evidence="7">
    <location>
        <begin position="523"/>
        <end position="537"/>
    </location>
</feature>
<dbReference type="GO" id="GO:0008270">
    <property type="term" value="F:zinc ion binding"/>
    <property type="evidence" value="ECO:0007669"/>
    <property type="project" value="UniProtKB-KW"/>
</dbReference>
<feature type="domain" description="PHD-type" evidence="8">
    <location>
        <begin position="1650"/>
        <end position="1701"/>
    </location>
</feature>
<protein>
    <recommendedName>
        <fullName evidence="8">PHD-type domain-containing protein</fullName>
    </recommendedName>
</protein>
<dbReference type="GO" id="GO:0003677">
    <property type="term" value="F:DNA binding"/>
    <property type="evidence" value="ECO:0007669"/>
    <property type="project" value="InterPro"/>
</dbReference>
<dbReference type="InterPro" id="IPR019787">
    <property type="entry name" value="Znf_PHD-finger"/>
</dbReference>
<feature type="repeat" description="RCC1" evidence="6">
    <location>
        <begin position="1468"/>
        <end position="1523"/>
    </location>
</feature>
<dbReference type="InterPro" id="IPR000408">
    <property type="entry name" value="Reg_chr_condens"/>
</dbReference>
<feature type="repeat" description="RCC1" evidence="6">
    <location>
        <begin position="1404"/>
        <end position="1467"/>
    </location>
</feature>
<feature type="compositionally biased region" description="Low complexity" evidence="7">
    <location>
        <begin position="681"/>
        <end position="690"/>
    </location>
</feature>
<dbReference type="Gene3D" id="3.30.40.10">
    <property type="entry name" value="Zinc/RING finger domain, C3HC4 (zinc finger)"/>
    <property type="match status" value="1"/>
</dbReference>
<dbReference type="Gene3D" id="2.130.10.30">
    <property type="entry name" value="Regulator of chromosome condensation 1/beta-lactamase-inhibitor protein II"/>
    <property type="match status" value="2"/>
</dbReference>
<dbReference type="PROSITE" id="PS01359">
    <property type="entry name" value="ZF_PHD_1"/>
    <property type="match status" value="1"/>
</dbReference>
<organism evidence="9">
    <name type="scientific">Psilocybe cubensis</name>
    <name type="common">Psychedelic mushroom</name>
    <name type="synonym">Stropharia cubensis</name>
    <dbReference type="NCBI Taxonomy" id="181762"/>
    <lineage>
        <taxon>Eukaryota</taxon>
        <taxon>Fungi</taxon>
        <taxon>Dikarya</taxon>
        <taxon>Basidiomycota</taxon>
        <taxon>Agaricomycotina</taxon>
        <taxon>Agaricomycetes</taxon>
        <taxon>Agaricomycetidae</taxon>
        <taxon>Agaricales</taxon>
        <taxon>Agaricineae</taxon>
        <taxon>Strophariaceae</taxon>
        <taxon>Psilocybe</taxon>
    </lineage>
</organism>
<dbReference type="SUPFAM" id="SSF50985">
    <property type="entry name" value="RCC1/BLIP-II"/>
    <property type="match status" value="1"/>
</dbReference>
<keyword evidence="1" id="KW-0479">Metal-binding</keyword>
<dbReference type="InterPro" id="IPR028641">
    <property type="entry name" value="RCC2"/>
</dbReference>
<dbReference type="EMBL" id="JAFIQS010000008">
    <property type="protein sequence ID" value="KAG5166139.1"/>
    <property type="molecule type" value="Genomic_DNA"/>
</dbReference>
<evidence type="ECO:0000256" key="6">
    <source>
        <dbReference type="PROSITE-ProRule" id="PRU00235"/>
    </source>
</evidence>
<feature type="region of interest" description="Disordered" evidence="7">
    <location>
        <begin position="1"/>
        <end position="177"/>
    </location>
</feature>
<gene>
    <name evidence="9" type="ORF">JR316_008213</name>
</gene>
<dbReference type="InterPro" id="IPR019786">
    <property type="entry name" value="Zinc_finger_PHD-type_CS"/>
</dbReference>
<dbReference type="InterPro" id="IPR001965">
    <property type="entry name" value="Znf_PHD"/>
</dbReference>
<comment type="caution">
    <text evidence="9">The sequence shown here is derived from an EMBL/GenBank/DDBJ whole genome shotgun (WGS) entry which is preliminary data.</text>
</comment>
<dbReference type="PANTHER" id="PTHR46207:SF1">
    <property type="entry name" value="PROTEIN RCC2"/>
    <property type="match status" value="1"/>
</dbReference>
<evidence type="ECO:0000256" key="5">
    <source>
        <dbReference type="PROSITE-ProRule" id="PRU00146"/>
    </source>
</evidence>
<sequence length="1759" mass="191491">MVDDAQGELQTVPSSHLPGLVEVKIKASPTTRKRTRKDNLGEERPKKRVKIKEFTSTAEHDPLNTNGSVEGNPKKRGRSSKASLTGKGPATYAELDDSDENDDRETPKKKKRSSKVLLKDSVAGSATNSPKKEPAEPGQTKKRGRPAKSVAEVGNNKPKESPKKKGKGTKGNENDTLTTSALKWRVLPVFPSCTLSNIPETKEQPRIWFGSEAELRSTLPELTGSTCINGLSWEYYQTPILLLDDANKAFQVTHDDADVGFVDLVTTRSFVHGTPKKPQTNIITDPTPTHSTPKEKPIVHELPQPTQDISIPTPIPETEPTAIIIKKEEELYRFSMEPDGMTSMDVSMDQSQCIPAQKIHPGSTEESEPPLPSLSPRPAHSVHVAPQVYHHNYVLNSNPHIQLNACHDTPWPGIPMTPYQKLPLTMPTDEPQSSGRIKFTDAPLPMYTSSTSSSLKSNPYKALATSSNHWGIPFQSGIMPYGQFSPMTPPAGRVWIPLHNTPVQSLYPITTAGQVPPGEDKSQASLPRPLPLPSTSLKQVPRNVAGDQATVSLPQNEGHGLTKSGQDLESNPPINLPGGVKVSAPDTKTVHEPINTDVEIDGGLIPEVGSEEPLLSELIEEPAQEVFGTIRGQSCGGHSHQEDAQEVAENGAEPSQKTCSKHPPESSQETQAAIAPEGSRAAASVQASVADKSPISEQISEPILTVEAGETSETANQTSDTLQNDPLVIPTTLPTEVQMIIDCYISGTPLTLIASYGHLLNRWSLRLKRDAAYAMMGYFRIVGIQETLLEPSDGDRQQGEQQSVSGQVKWLFRLQWRPGGEEFIMPDTDPLTLEYPWWVQRLDLNKDEKTELEEQNSPDKESLAEATQTPSDPEDDYPTTPKYRQARVTNHEYEFRHDHYRLIYESLLPISLLAPFGPFVLDSGFPRGWLCANCGRVNYQAALRHRICGSSSCKDKPPSAEPYKVELFSMRDPQDRLPIAQPYDIWPKSVEPKVIRHENGVQTITYPLDDSGTASIKHVFLGNFEELQKQATTLLDKIQLQVELKRPFNDSSKAPKTMQDPTTEAWPKVPDCINEAKASLSSARFLFGLEDSRISVNRLTVLAWITAGVRKGPEILRAKEKCVVIVAFGCDIVMTLTSRSIESLSAAQKLPKINGDSSGNLISDLTHSVNLDEPTVQAPATLPKVKKSIKAAKSSLTLYLVHGDCVVLDGDDFEYSIKRDGTSFLLICGGTDWPKLGRKDRGGASGGEHVERENPDLLEPFLLRSLLNVKAVSAYTSCAGCHFVVLDIEGNAWLFGRNGFGCLGVPDVEYISENAPRLVKATDLGAPKGTKFVHAACGRNHTLLVGSDGTVWAAGQNNLGQCGQSICPEVSSFQSVSVSHGGKKEHVIQASAGITFSIVLTKSGKVFSFGSAEKGQLGNGTTGERITTGNKTSYDIETQPVYVKELDGKKIVRIVSGQQHSLALDSAGVVYVWGYNGYCRLGLGNQVDVLKPKVVPQFAGPNEMTMACDIVAGPSNSVVVDNQKMYWMAGKWKNSGEGSSGSPFSTFRYMQDIMTCKVILARAGGVTHWLVTPDDDGTPMTVCWGQNANNGELGLGPEERKSASKPTRNLMLVGIDVFDIAAGQNTTVLLAKPNEKFSDMPRHPEDVSPPLLCVGCNKDEGEDDNPLECDKCDAPWHLKCLNPPLDAVPDGEWFCPDCEDDPGAPVGKWAVKKTKTAKPKAKRAGSPASDDGSQDGGVKRKDPPKTKTGAAPAAKKKKQ</sequence>
<dbReference type="InterPro" id="IPR058923">
    <property type="entry name" value="RCC1-like_dom"/>
</dbReference>
<feature type="repeat" description="RCC1" evidence="6">
    <location>
        <begin position="1290"/>
        <end position="1348"/>
    </location>
</feature>
<evidence type="ECO:0000256" key="1">
    <source>
        <dbReference type="ARBA" id="ARBA00022723"/>
    </source>
</evidence>
<feature type="repeat" description="RCC1" evidence="6">
    <location>
        <begin position="1579"/>
        <end position="1633"/>
    </location>
</feature>
<dbReference type="InterPro" id="IPR009091">
    <property type="entry name" value="RCC1/BLIP-II"/>
</dbReference>
<dbReference type="SMART" id="SM00249">
    <property type="entry name" value="PHD"/>
    <property type="match status" value="1"/>
</dbReference>
<feature type="region of interest" description="Disordered" evidence="7">
    <location>
        <begin position="508"/>
        <end position="587"/>
    </location>
</feature>
<evidence type="ECO:0000259" key="8">
    <source>
        <dbReference type="PROSITE" id="PS50016"/>
    </source>
</evidence>
<keyword evidence="4" id="KW-0862">Zinc</keyword>
<accession>A0A8H7XV98</accession>
<dbReference type="InterPro" id="IPR017956">
    <property type="entry name" value="AT_hook_DNA-bd_motif"/>
</dbReference>
<feature type="compositionally biased region" description="Basic residues" evidence="7">
    <location>
        <begin position="1710"/>
        <end position="1723"/>
    </location>
</feature>
<evidence type="ECO:0000256" key="3">
    <source>
        <dbReference type="ARBA" id="ARBA00022771"/>
    </source>
</evidence>
<evidence type="ECO:0000313" key="9">
    <source>
        <dbReference type="EMBL" id="KAG5166139.1"/>
    </source>
</evidence>
<keyword evidence="2" id="KW-0677">Repeat</keyword>
<evidence type="ECO:0000256" key="4">
    <source>
        <dbReference type="ARBA" id="ARBA00022833"/>
    </source>
</evidence>
<dbReference type="Pfam" id="PF00628">
    <property type="entry name" value="PHD"/>
    <property type="match status" value="1"/>
</dbReference>
<feature type="compositionally biased region" description="Polar residues" evidence="7">
    <location>
        <begin position="277"/>
        <end position="291"/>
    </location>
</feature>
<dbReference type="Pfam" id="PF25390">
    <property type="entry name" value="WD40_RLD"/>
    <property type="match status" value="1"/>
</dbReference>
<name>A0A8H7XV98_PSICU</name>
<evidence type="ECO:0000256" key="2">
    <source>
        <dbReference type="ARBA" id="ARBA00022737"/>
    </source>
</evidence>
<dbReference type="PANTHER" id="PTHR46207">
    <property type="entry name" value="PROTEIN RCC2"/>
    <property type="match status" value="1"/>
</dbReference>
<keyword evidence="3 5" id="KW-0863">Zinc-finger</keyword>
<dbReference type="PROSITE" id="PS50012">
    <property type="entry name" value="RCC1_3"/>
    <property type="match status" value="4"/>
</dbReference>
<evidence type="ECO:0000256" key="7">
    <source>
        <dbReference type="SAM" id="MobiDB-lite"/>
    </source>
</evidence>
<feature type="region of interest" description="Disordered" evidence="7">
    <location>
        <begin position="849"/>
        <end position="881"/>
    </location>
</feature>
<feature type="compositionally biased region" description="Polar residues" evidence="7">
    <location>
        <begin position="563"/>
        <end position="573"/>
    </location>
</feature>
<dbReference type="SMART" id="SM00384">
    <property type="entry name" value="AT_hook"/>
    <property type="match status" value="2"/>
</dbReference>
<dbReference type="PROSITE" id="PS50016">
    <property type="entry name" value="ZF_PHD_2"/>
    <property type="match status" value="1"/>
</dbReference>
<reference evidence="9" key="1">
    <citation type="submission" date="2021-02" db="EMBL/GenBank/DDBJ databases">
        <title>Psilocybe cubensis genome.</title>
        <authorList>
            <person name="Mckernan K.J."/>
            <person name="Crawford S."/>
            <person name="Trippe A."/>
            <person name="Kane L.T."/>
            <person name="Mclaughlin S."/>
        </authorList>
    </citation>
    <scope>NUCLEOTIDE SEQUENCE [LARGE SCALE GENOMIC DNA]</scope>
    <source>
        <strain evidence="9">MGC-MH-2018</strain>
    </source>
</reference>
<dbReference type="InterPro" id="IPR011011">
    <property type="entry name" value="Znf_FYVE_PHD"/>
</dbReference>
<dbReference type="SUPFAM" id="SSF57903">
    <property type="entry name" value="FYVE/PHD zinc finger"/>
    <property type="match status" value="1"/>
</dbReference>
<feature type="compositionally biased region" description="Acidic residues" evidence="7">
    <location>
        <begin position="94"/>
        <end position="103"/>
    </location>
</feature>
<feature type="region of interest" description="Disordered" evidence="7">
    <location>
        <begin position="1704"/>
        <end position="1759"/>
    </location>
</feature>
<feature type="region of interest" description="Disordered" evidence="7">
    <location>
        <begin position="359"/>
        <end position="378"/>
    </location>
</feature>
<dbReference type="PROSITE" id="PS00626">
    <property type="entry name" value="RCC1_2"/>
    <property type="match status" value="1"/>
</dbReference>
<dbReference type="GO" id="GO:0016020">
    <property type="term" value="C:membrane"/>
    <property type="evidence" value="ECO:0007669"/>
    <property type="project" value="TreeGrafter"/>
</dbReference>
<dbReference type="GO" id="GO:0031267">
    <property type="term" value="F:small GTPase binding"/>
    <property type="evidence" value="ECO:0007669"/>
    <property type="project" value="TreeGrafter"/>
</dbReference>